<dbReference type="PROSITE" id="PS51777">
    <property type="entry name" value="RH2"/>
    <property type="match status" value="1"/>
</dbReference>
<dbReference type="PROSITE" id="PS51776">
    <property type="entry name" value="RH1"/>
    <property type="match status" value="1"/>
</dbReference>
<protein>
    <submittedName>
        <fullName evidence="9">RILP protein 1</fullName>
    </submittedName>
</protein>
<feature type="coiled-coil region" evidence="4">
    <location>
        <begin position="165"/>
        <end position="303"/>
    </location>
</feature>
<dbReference type="Proteomes" id="UP000728185">
    <property type="component" value="Unassembled WGS sequence"/>
</dbReference>
<accession>A0A8E0VDV7</accession>
<name>A0A8E0VDV7_9TREM</name>
<dbReference type="InterPro" id="IPR034744">
    <property type="entry name" value="RH2"/>
</dbReference>
<proteinExistence type="predicted"/>
<evidence type="ECO:0000313" key="9">
    <source>
        <dbReference type="EMBL" id="KAA0183621.1"/>
    </source>
</evidence>
<dbReference type="InterPro" id="IPR021563">
    <property type="entry name" value="RILP_dimer"/>
</dbReference>
<dbReference type="GO" id="GO:0060271">
    <property type="term" value="P:cilium assembly"/>
    <property type="evidence" value="ECO:0007669"/>
    <property type="project" value="TreeGrafter"/>
</dbReference>
<dbReference type="PANTHER" id="PTHR21502">
    <property type="entry name" value="ZINC FINGER PROTEIN DZIP1"/>
    <property type="match status" value="1"/>
</dbReference>
<evidence type="ECO:0000259" key="7">
    <source>
        <dbReference type="PROSITE" id="PS51776"/>
    </source>
</evidence>
<dbReference type="OrthoDB" id="10069524at2759"/>
<organism evidence="9 10">
    <name type="scientific">Fasciolopsis buskii</name>
    <dbReference type="NCBI Taxonomy" id="27845"/>
    <lineage>
        <taxon>Eukaryota</taxon>
        <taxon>Metazoa</taxon>
        <taxon>Spiralia</taxon>
        <taxon>Lophotrochozoa</taxon>
        <taxon>Platyhelminthes</taxon>
        <taxon>Trematoda</taxon>
        <taxon>Digenea</taxon>
        <taxon>Plagiorchiida</taxon>
        <taxon>Echinostomata</taxon>
        <taxon>Echinostomatoidea</taxon>
        <taxon>Fasciolidae</taxon>
        <taxon>Fasciolopsis</taxon>
    </lineage>
</organism>
<dbReference type="EMBL" id="LUCM01011661">
    <property type="protein sequence ID" value="KAA0183621.1"/>
    <property type="molecule type" value="Genomic_DNA"/>
</dbReference>
<dbReference type="SUPFAM" id="SSF161256">
    <property type="entry name" value="RILP dimerisation region"/>
    <property type="match status" value="1"/>
</dbReference>
<evidence type="ECO:0000256" key="3">
    <source>
        <dbReference type="ARBA" id="ARBA00023054"/>
    </source>
</evidence>
<evidence type="ECO:0000256" key="1">
    <source>
        <dbReference type="ARBA" id="ARBA00022448"/>
    </source>
</evidence>
<dbReference type="Gene3D" id="6.10.230.10">
    <property type="match status" value="1"/>
</dbReference>
<feature type="non-terminal residue" evidence="9">
    <location>
        <position position="473"/>
    </location>
</feature>
<evidence type="ECO:0000256" key="6">
    <source>
        <dbReference type="SAM" id="Phobius"/>
    </source>
</evidence>
<dbReference type="Pfam" id="PF11461">
    <property type="entry name" value="RILP"/>
    <property type="match status" value="1"/>
</dbReference>
<dbReference type="GO" id="GO:0031267">
    <property type="term" value="F:small GTPase binding"/>
    <property type="evidence" value="ECO:0007669"/>
    <property type="project" value="TreeGrafter"/>
</dbReference>
<evidence type="ECO:0000256" key="5">
    <source>
        <dbReference type="SAM" id="MobiDB-lite"/>
    </source>
</evidence>
<dbReference type="InterPro" id="IPR034743">
    <property type="entry name" value="RH1"/>
</dbReference>
<keyword evidence="6" id="KW-0812">Transmembrane</keyword>
<keyword evidence="1" id="KW-0813">Transport</keyword>
<keyword evidence="6" id="KW-1133">Transmembrane helix</keyword>
<dbReference type="InterPro" id="IPR051241">
    <property type="entry name" value="DZIP_RILPL"/>
</dbReference>
<feature type="domain" description="RH1" evidence="7">
    <location>
        <begin position="65"/>
        <end position="153"/>
    </location>
</feature>
<dbReference type="GO" id="GO:0036064">
    <property type="term" value="C:ciliary basal body"/>
    <property type="evidence" value="ECO:0007669"/>
    <property type="project" value="TreeGrafter"/>
</dbReference>
<keyword evidence="6" id="KW-0472">Membrane</keyword>
<dbReference type="GO" id="GO:0046983">
    <property type="term" value="F:protein dimerization activity"/>
    <property type="evidence" value="ECO:0007669"/>
    <property type="project" value="InterPro"/>
</dbReference>
<dbReference type="PANTHER" id="PTHR21502:SF4">
    <property type="entry name" value="RILP-LIKE PROTEIN HOMOLOG"/>
    <property type="match status" value="1"/>
</dbReference>
<evidence type="ECO:0000256" key="4">
    <source>
        <dbReference type="SAM" id="Coils"/>
    </source>
</evidence>
<feature type="region of interest" description="Disordered" evidence="5">
    <location>
        <begin position="440"/>
        <end position="473"/>
    </location>
</feature>
<feature type="domain" description="RH2" evidence="8">
    <location>
        <begin position="406"/>
        <end position="473"/>
    </location>
</feature>
<evidence type="ECO:0000256" key="2">
    <source>
        <dbReference type="ARBA" id="ARBA00022927"/>
    </source>
</evidence>
<dbReference type="GO" id="GO:0051959">
    <property type="term" value="F:dynein light intermediate chain binding"/>
    <property type="evidence" value="ECO:0007669"/>
    <property type="project" value="TreeGrafter"/>
</dbReference>
<dbReference type="Pfam" id="PF09744">
    <property type="entry name" value="RH1"/>
    <property type="match status" value="1"/>
</dbReference>
<keyword evidence="10" id="KW-1185">Reference proteome</keyword>
<sequence length="473" mass="54619">PEVHESQCDHENKNCLTNNFSDLIAFLLIVFQQASKLLPHTVLSYKPEQYFTLADLNPQTVISADDSVKGLPETPSITVLDVYDIAASIGKEFETIIDRYGPDSVANLMPKVISVLEELEDFAQRFDSEGRELIALQLAVQRLELEKLDRAQDQSRSEKEFEQLEATWQSETRELTQLVERLKEENCQLKEAIKEKKERHDSISQLRQLNDGCVEEIQLMLRLKNVIDRQKVEIRGMRRQLAQKNVDLDAMQQQATRLAKLNAILRRKHFVSKRQADQLLSEKNDLELMLQTKEHLIQQMREHVCHHHHGPTNEHDRTSPSPNVGMTASMIKELASPGTPFLLRASLKHLFFFLFLFCSFIRLCLFVPLIHPQRPPSKPVRLTESQLIEHLNAEDKMITDANDSSRLHFTDQELRDLLTERNELKSRLIEVEEELSVYRRAGDDEPPVQGPINREPFEKIYGQGPKESGIKKL</sequence>
<dbReference type="GO" id="GO:0015031">
    <property type="term" value="P:protein transport"/>
    <property type="evidence" value="ECO:0007669"/>
    <property type="project" value="UniProtKB-KW"/>
</dbReference>
<comment type="caution">
    <text evidence="9">The sequence shown here is derived from an EMBL/GenBank/DDBJ whole genome shotgun (WGS) entry which is preliminary data.</text>
</comment>
<keyword evidence="2" id="KW-0653">Protein transport</keyword>
<evidence type="ECO:0000313" key="10">
    <source>
        <dbReference type="Proteomes" id="UP000728185"/>
    </source>
</evidence>
<dbReference type="CDD" id="cd14445">
    <property type="entry name" value="RILP-like"/>
    <property type="match status" value="1"/>
</dbReference>
<reference evidence="9" key="1">
    <citation type="submission" date="2019-05" db="EMBL/GenBank/DDBJ databases">
        <title>Annotation for the trematode Fasciolopsis buski.</title>
        <authorList>
            <person name="Choi Y.-J."/>
        </authorList>
    </citation>
    <scope>NUCLEOTIDE SEQUENCE</scope>
    <source>
        <strain evidence="9">HT</strain>
        <tissue evidence="9">Whole worm</tissue>
    </source>
</reference>
<evidence type="ECO:0000259" key="8">
    <source>
        <dbReference type="PROSITE" id="PS51777"/>
    </source>
</evidence>
<dbReference type="Gene3D" id="1.20.58.1770">
    <property type="match status" value="1"/>
</dbReference>
<feature type="transmembrane region" description="Helical" evidence="6">
    <location>
        <begin position="350"/>
        <end position="371"/>
    </location>
</feature>
<gene>
    <name evidence="9" type="ORF">FBUS_07606</name>
</gene>
<dbReference type="AlphaFoldDB" id="A0A8E0VDV7"/>
<keyword evidence="3 4" id="KW-0175">Coiled coil</keyword>
<dbReference type="GO" id="GO:0005737">
    <property type="term" value="C:cytoplasm"/>
    <property type="evidence" value="ECO:0007669"/>
    <property type="project" value="TreeGrafter"/>
</dbReference>